<proteinExistence type="predicted"/>
<dbReference type="Proteomes" id="UP001157006">
    <property type="component" value="Chromosome 3"/>
</dbReference>
<evidence type="ECO:0000313" key="2">
    <source>
        <dbReference type="Proteomes" id="UP001157006"/>
    </source>
</evidence>
<reference evidence="1 2" key="1">
    <citation type="submission" date="2023-01" db="EMBL/GenBank/DDBJ databases">
        <authorList>
            <person name="Kreplak J."/>
        </authorList>
    </citation>
    <scope>NUCLEOTIDE SEQUENCE [LARGE SCALE GENOMIC DNA]</scope>
</reference>
<protein>
    <submittedName>
        <fullName evidence="1">Uncharacterized protein</fullName>
    </submittedName>
</protein>
<evidence type="ECO:0000313" key="1">
    <source>
        <dbReference type="EMBL" id="CAI8604757.1"/>
    </source>
</evidence>
<name>A0AAV1A8D1_VICFA</name>
<dbReference type="AlphaFoldDB" id="A0AAV1A8D1"/>
<organism evidence="1 2">
    <name type="scientific">Vicia faba</name>
    <name type="common">Broad bean</name>
    <name type="synonym">Faba vulgaris</name>
    <dbReference type="NCBI Taxonomy" id="3906"/>
    <lineage>
        <taxon>Eukaryota</taxon>
        <taxon>Viridiplantae</taxon>
        <taxon>Streptophyta</taxon>
        <taxon>Embryophyta</taxon>
        <taxon>Tracheophyta</taxon>
        <taxon>Spermatophyta</taxon>
        <taxon>Magnoliopsida</taxon>
        <taxon>eudicotyledons</taxon>
        <taxon>Gunneridae</taxon>
        <taxon>Pentapetalae</taxon>
        <taxon>rosids</taxon>
        <taxon>fabids</taxon>
        <taxon>Fabales</taxon>
        <taxon>Fabaceae</taxon>
        <taxon>Papilionoideae</taxon>
        <taxon>50 kb inversion clade</taxon>
        <taxon>NPAAA clade</taxon>
        <taxon>Hologalegina</taxon>
        <taxon>IRL clade</taxon>
        <taxon>Fabeae</taxon>
        <taxon>Vicia</taxon>
    </lineage>
</organism>
<dbReference type="EMBL" id="OX451738">
    <property type="protein sequence ID" value="CAI8604757.1"/>
    <property type="molecule type" value="Genomic_DNA"/>
</dbReference>
<keyword evidence="2" id="KW-1185">Reference proteome</keyword>
<sequence>MDRGQLLWILNVSGKVIVSANEKYERVCEMAMEVRYGVEGVRSLDCYFCRLCYSGFSFTVYGLVLVQGSRAWPYYAFVNITVISTGKRTGSSCKMDTNAILLSQTAPIVIASMYLRRGLFSINLYMFNKNIGLPTALPKLGSIHSVYFNF</sequence>
<gene>
    <name evidence="1" type="ORF">VFH_III148960</name>
</gene>
<accession>A0AAV1A8D1</accession>